<dbReference type="PANTHER" id="PTHR47019">
    <property type="entry name" value="LIPID II FLIPPASE MURJ"/>
    <property type="match status" value="1"/>
</dbReference>
<evidence type="ECO:0000256" key="9">
    <source>
        <dbReference type="SAM" id="Phobius"/>
    </source>
</evidence>
<feature type="transmembrane region" description="Helical" evidence="9">
    <location>
        <begin position="69"/>
        <end position="89"/>
    </location>
</feature>
<dbReference type="OrthoDB" id="9786339at2"/>
<feature type="transmembrane region" description="Helical" evidence="9">
    <location>
        <begin position="95"/>
        <end position="114"/>
    </location>
</feature>
<comment type="caution">
    <text evidence="10">The sequence shown here is derived from an EMBL/GenBank/DDBJ whole genome shotgun (WGS) entry which is preliminary data.</text>
</comment>
<reference evidence="10 11" key="1">
    <citation type="submission" date="2014-02" db="EMBL/GenBank/DDBJ databases">
        <title>Genome sequence of Brachybacterium phenoliresistens strain W13A50.</title>
        <authorList>
            <person name="Wang X."/>
        </authorList>
    </citation>
    <scope>NUCLEOTIDE SEQUENCE [LARGE SCALE GENOMIC DNA]</scope>
    <source>
        <strain evidence="10 11">W13A50</strain>
    </source>
</reference>
<feature type="transmembrane region" description="Helical" evidence="9">
    <location>
        <begin position="206"/>
        <end position="224"/>
    </location>
</feature>
<dbReference type="PATRIC" id="fig|396014.3.peg.3550"/>
<keyword evidence="2" id="KW-1003">Cell membrane</keyword>
<feature type="transmembrane region" description="Helical" evidence="9">
    <location>
        <begin position="126"/>
        <end position="153"/>
    </location>
</feature>
<accession>Z9JPE3</accession>
<keyword evidence="3 9" id="KW-0812">Transmembrane</keyword>
<organism evidence="10 11">
    <name type="scientific">Brachybacterium phenoliresistens</name>
    <dbReference type="NCBI Taxonomy" id="396014"/>
    <lineage>
        <taxon>Bacteria</taxon>
        <taxon>Bacillati</taxon>
        <taxon>Actinomycetota</taxon>
        <taxon>Actinomycetes</taxon>
        <taxon>Micrococcales</taxon>
        <taxon>Dermabacteraceae</taxon>
        <taxon>Brachybacterium</taxon>
    </lineage>
</organism>
<dbReference type="HOGENOM" id="CLU_006797_3_0_11"/>
<evidence type="ECO:0000313" key="11">
    <source>
        <dbReference type="Proteomes" id="UP000023067"/>
    </source>
</evidence>
<dbReference type="RefSeq" id="WP_038374520.1">
    <property type="nucleotide sequence ID" value="NZ_KK070010.1"/>
</dbReference>
<dbReference type="STRING" id="396014.BF93_10305"/>
<evidence type="ECO:0000256" key="6">
    <source>
        <dbReference type="ARBA" id="ARBA00022989"/>
    </source>
</evidence>
<evidence type="ECO:0000256" key="5">
    <source>
        <dbReference type="ARBA" id="ARBA00022984"/>
    </source>
</evidence>
<dbReference type="Pfam" id="PF03023">
    <property type="entry name" value="MurJ"/>
    <property type="match status" value="1"/>
</dbReference>
<evidence type="ECO:0000256" key="8">
    <source>
        <dbReference type="SAM" id="MobiDB-lite"/>
    </source>
</evidence>
<dbReference type="InterPro" id="IPR051050">
    <property type="entry name" value="Lipid_II_flippase_MurJ/MviN"/>
</dbReference>
<feature type="region of interest" description="Disordered" evidence="8">
    <location>
        <begin position="1"/>
        <end position="43"/>
    </location>
</feature>
<dbReference type="GO" id="GO:0005886">
    <property type="term" value="C:plasma membrane"/>
    <property type="evidence" value="ECO:0007669"/>
    <property type="project" value="UniProtKB-SubCell"/>
</dbReference>
<dbReference type="InterPro" id="IPR004268">
    <property type="entry name" value="MurJ"/>
</dbReference>
<name>Z9JPE3_9MICO</name>
<dbReference type="GO" id="GO:0008360">
    <property type="term" value="P:regulation of cell shape"/>
    <property type="evidence" value="ECO:0007669"/>
    <property type="project" value="UniProtKB-KW"/>
</dbReference>
<keyword evidence="11" id="KW-1185">Reference proteome</keyword>
<dbReference type="AlphaFoldDB" id="Z9JPE3"/>
<feature type="transmembrane region" description="Helical" evidence="9">
    <location>
        <begin position="552"/>
        <end position="573"/>
    </location>
</feature>
<evidence type="ECO:0000256" key="7">
    <source>
        <dbReference type="ARBA" id="ARBA00023136"/>
    </source>
</evidence>
<feature type="transmembrane region" description="Helical" evidence="9">
    <location>
        <begin position="447"/>
        <end position="468"/>
    </location>
</feature>
<feature type="transmembrane region" description="Helical" evidence="9">
    <location>
        <begin position="474"/>
        <end position="498"/>
    </location>
</feature>
<proteinExistence type="predicted"/>
<protein>
    <submittedName>
        <fullName evidence="10">Membrane protein</fullName>
    </submittedName>
</protein>
<dbReference type="GO" id="GO:0015648">
    <property type="term" value="F:lipid-linked peptidoglycan transporter activity"/>
    <property type="evidence" value="ECO:0007669"/>
    <property type="project" value="TreeGrafter"/>
</dbReference>
<keyword evidence="5" id="KW-0573">Peptidoglycan synthesis</keyword>
<keyword evidence="7 9" id="KW-0472">Membrane</keyword>
<dbReference type="eggNOG" id="COG0728">
    <property type="taxonomic scope" value="Bacteria"/>
</dbReference>
<evidence type="ECO:0000256" key="2">
    <source>
        <dbReference type="ARBA" id="ARBA00022475"/>
    </source>
</evidence>
<dbReference type="PANTHER" id="PTHR47019:SF1">
    <property type="entry name" value="LIPID II FLIPPASE MURJ"/>
    <property type="match status" value="1"/>
</dbReference>
<evidence type="ECO:0000313" key="10">
    <source>
        <dbReference type="EMBL" id="EWS79666.1"/>
    </source>
</evidence>
<feature type="compositionally biased region" description="Low complexity" evidence="8">
    <location>
        <begin position="22"/>
        <end position="33"/>
    </location>
</feature>
<evidence type="ECO:0000256" key="4">
    <source>
        <dbReference type="ARBA" id="ARBA00022960"/>
    </source>
</evidence>
<feature type="transmembrane region" description="Helical" evidence="9">
    <location>
        <begin position="173"/>
        <end position="194"/>
    </location>
</feature>
<feature type="transmembrane region" description="Helical" evidence="9">
    <location>
        <begin position="380"/>
        <end position="404"/>
    </location>
</feature>
<evidence type="ECO:0000256" key="1">
    <source>
        <dbReference type="ARBA" id="ARBA00004651"/>
    </source>
</evidence>
<feature type="transmembrane region" description="Helical" evidence="9">
    <location>
        <begin position="416"/>
        <end position="435"/>
    </location>
</feature>
<feature type="transmembrane region" description="Helical" evidence="9">
    <location>
        <begin position="519"/>
        <end position="540"/>
    </location>
</feature>
<feature type="transmembrane region" description="Helical" evidence="9">
    <location>
        <begin position="236"/>
        <end position="259"/>
    </location>
</feature>
<dbReference type="EMBL" id="JDYK01000028">
    <property type="protein sequence ID" value="EWS79666.1"/>
    <property type="molecule type" value="Genomic_DNA"/>
</dbReference>
<evidence type="ECO:0000256" key="3">
    <source>
        <dbReference type="ARBA" id="ARBA00022692"/>
    </source>
</evidence>
<dbReference type="Proteomes" id="UP000023067">
    <property type="component" value="Unassembled WGS sequence"/>
</dbReference>
<gene>
    <name evidence="10" type="ORF">BF93_10305</name>
</gene>
<keyword evidence="4" id="KW-0133">Cell shape</keyword>
<keyword evidence="6 9" id="KW-1133">Transmembrane helix</keyword>
<feature type="transmembrane region" description="Helical" evidence="9">
    <location>
        <begin position="280"/>
        <end position="300"/>
    </location>
</feature>
<sequence length="600" mass="63531">MSSTATRARRTAHIPRHLRTGPAPAAGPARPAAPSAPEPARPRTGLMRASMLMASGSIVSRLLGFVRNFLFGLITAGSMTAAASSFSAANQLPNTIWILVGGGTLNAILVPAIVKAAKQPDRGSDYISRLMTLVVLVSGGLTAICIAGVPLLLTLTSGNLPPATYALAVQLGYWMMPQIMLSALYVMCGQLLNAHDSFGPYQWAPVMNNLVGIVGGLLFLVVWGKQGDATAWTIPMVIALAAINVGGSGAQVAFLIVYVRKLRLRLRPKWGFRGLGFGKLSRLGLWTLAMLGIAQLGIWATRWSTGNAAHEVERLNEIDRSAAQSYPALTSIDWAYMAFMIPQGIIAVTIVTAIFPRISRHAADDEHTSALAEYARTGRVLAVPMFLSAAVFIALAGPIMWVIGGGTGPVGARANGWVLIGYMVGLVPFAATYLVKRVFYAYEDARAPFWMQIPNTLVSLAAVGPILWLVDPRYATATAAAVSSLGNVLGWALGLYLLRRRATALGARTTGTRASVMAYLKLLIAALAGIAVGAGAVHLLGDALWIHRLLTVPLGAAVAVLVSAVFVAVARLLRVDELTWAMSLVTRKLRRSGKSPATTS</sequence>
<dbReference type="PRINTS" id="PR01806">
    <property type="entry name" value="VIRFACTRMVIN"/>
</dbReference>
<dbReference type="GO" id="GO:0009252">
    <property type="term" value="P:peptidoglycan biosynthetic process"/>
    <property type="evidence" value="ECO:0007669"/>
    <property type="project" value="UniProtKB-KW"/>
</dbReference>
<comment type="subcellular location">
    <subcellularLocation>
        <location evidence="1">Cell membrane</location>
        <topology evidence="1">Multi-pass membrane protein</topology>
    </subcellularLocation>
</comment>
<feature type="transmembrane region" description="Helical" evidence="9">
    <location>
        <begin position="334"/>
        <end position="359"/>
    </location>
</feature>
<feature type="compositionally biased region" description="Basic residues" evidence="8">
    <location>
        <begin position="7"/>
        <end position="19"/>
    </location>
</feature>
<dbReference type="GO" id="GO:0034204">
    <property type="term" value="P:lipid translocation"/>
    <property type="evidence" value="ECO:0007669"/>
    <property type="project" value="TreeGrafter"/>
</dbReference>